<evidence type="ECO:0000256" key="7">
    <source>
        <dbReference type="ARBA" id="ARBA00025346"/>
    </source>
</evidence>
<evidence type="ECO:0000256" key="1">
    <source>
        <dbReference type="ARBA" id="ARBA00004123"/>
    </source>
</evidence>
<keyword evidence="5" id="KW-0804">Transcription</keyword>
<dbReference type="InterPro" id="IPR007900">
    <property type="entry name" value="TAF4_C"/>
</dbReference>
<name>A0A8H2ZJA6_9HELO</name>
<protein>
    <recommendedName>
        <fullName evidence="3">Transcription initiation factor TFIID subunit 4</fullName>
    </recommendedName>
    <alternativeName>
        <fullName evidence="8">TBP-associated factor 4</fullName>
    </alternativeName>
</protein>
<dbReference type="Pfam" id="PF05236">
    <property type="entry name" value="TAF4"/>
    <property type="match status" value="1"/>
</dbReference>
<reference evidence="11" key="1">
    <citation type="submission" date="2020-10" db="EMBL/GenBank/DDBJ databases">
        <authorList>
            <person name="Kusch S."/>
        </authorList>
    </citation>
    <scope>NUCLEOTIDE SEQUENCE</scope>
    <source>
        <strain evidence="11">SwB9</strain>
    </source>
</reference>
<evidence type="ECO:0000256" key="2">
    <source>
        <dbReference type="ARBA" id="ARBA00006178"/>
    </source>
</evidence>
<evidence type="ECO:0000256" key="5">
    <source>
        <dbReference type="ARBA" id="ARBA00023163"/>
    </source>
</evidence>
<dbReference type="OrthoDB" id="21060at2759"/>
<comment type="caution">
    <text evidence="11">The sequence shown here is derived from an EMBL/GenBank/DDBJ whole genome shotgun (WGS) entry which is preliminary data.</text>
</comment>
<keyword evidence="12" id="KW-1185">Reference proteome</keyword>
<evidence type="ECO:0000313" key="12">
    <source>
        <dbReference type="Proteomes" id="UP000624404"/>
    </source>
</evidence>
<dbReference type="EMBL" id="CAJHIA010000002">
    <property type="protein sequence ID" value="CAD6439865.1"/>
    <property type="molecule type" value="Genomic_DNA"/>
</dbReference>
<evidence type="ECO:0000259" key="10">
    <source>
        <dbReference type="Pfam" id="PF05236"/>
    </source>
</evidence>
<organism evidence="11 12">
    <name type="scientific">Sclerotinia trifoliorum</name>
    <dbReference type="NCBI Taxonomy" id="28548"/>
    <lineage>
        <taxon>Eukaryota</taxon>
        <taxon>Fungi</taxon>
        <taxon>Dikarya</taxon>
        <taxon>Ascomycota</taxon>
        <taxon>Pezizomycotina</taxon>
        <taxon>Leotiomycetes</taxon>
        <taxon>Helotiales</taxon>
        <taxon>Sclerotiniaceae</taxon>
        <taxon>Sclerotinia</taxon>
    </lineage>
</organism>
<accession>A0A8H2ZJA6</accession>
<evidence type="ECO:0000256" key="4">
    <source>
        <dbReference type="ARBA" id="ARBA00023015"/>
    </source>
</evidence>
<dbReference type="AlphaFoldDB" id="A0A8H2ZJA6"/>
<sequence length="644" mass="68927">MAQPQQQQPPYPMPQRPFSPPQPVNSPSTQNQQQFAFPPHKRQRMSPNPPSQPGSPYVTSPYAMSPGASGQSSASPSPHFSTVQIPQGAYTTPYSNGSNAQPSPSLNLPQTPGAVPPHAQPSPLSFPGQVQQHHQGNIQAAHFNNFNLQMPQQHHPGGVMGPPSRPVDKNKLDGLDPLDVLGGTGIDLAEEEQYTFQQYSTSFNAQGSRSHPGNISAGHSFTQFLPGNHGSFYGAGPANQPGEVPNAKSQEDFEKKAADKAWHDAARDLAVSRQRELNNPFLNVGNVHKRMEKIAHDNGLGLNTDANGKMGTMKLPEHFPEPNVKVQTAVGPDGAITATTGFFVPSDSLLVDQLALMSISTKHRLRGLLEDALKLAVGRQTSSHAQIRDEWADVAVQAIKPSVSTIANEGGPRIGWESSVSPLTNPLKRPLSAAGRLPTPLSDSAKTQTKSFANDVALTLRKAASKEQEAEEARLRKRKGRESGEGSRAGSINTGTPGSMAPDILDKPPTKKEMKKKAEAKTSEAASHAAANVTTTQFLGGRNVFGKKKQYSWMTAAGGSGSGTSTPGKIMTQGLGASVGSPTANPGPEKLTTDGARRLGAWREDGVKGRNIQLRDWIMVLEDDGREKRALQRAYAHVDDERNA</sequence>
<feature type="domain" description="Transcription initiation factor TFIID component TAF4 C-terminal" evidence="10">
    <location>
        <begin position="352"/>
        <end position="629"/>
    </location>
</feature>
<feature type="region of interest" description="Disordered" evidence="9">
    <location>
        <begin position="1"/>
        <end position="135"/>
    </location>
</feature>
<feature type="compositionally biased region" description="Polar residues" evidence="9">
    <location>
        <begin position="25"/>
        <end position="35"/>
    </location>
</feature>
<dbReference type="Proteomes" id="UP000624404">
    <property type="component" value="Unassembled WGS sequence"/>
</dbReference>
<feature type="compositionally biased region" description="Low complexity" evidence="9">
    <location>
        <begin position="65"/>
        <end position="78"/>
    </location>
</feature>
<evidence type="ECO:0000256" key="6">
    <source>
        <dbReference type="ARBA" id="ARBA00023242"/>
    </source>
</evidence>
<keyword evidence="6" id="KW-0539">Nucleus</keyword>
<evidence type="ECO:0000313" key="11">
    <source>
        <dbReference type="EMBL" id="CAD6439865.1"/>
    </source>
</evidence>
<comment type="subcellular location">
    <subcellularLocation>
        <location evidence="1">Nucleus</location>
    </subcellularLocation>
</comment>
<comment type="similarity">
    <text evidence="2">Belongs to the TAF4 family.</text>
</comment>
<keyword evidence="4" id="KW-0805">Transcription regulation</keyword>
<feature type="compositionally biased region" description="Pro residues" evidence="9">
    <location>
        <begin position="7"/>
        <end position="24"/>
    </location>
</feature>
<comment type="function">
    <text evidence="7">Functions as a component of the DNA-binding general transcription factor complex TFIID. Binding of TFIID to a promoter (with or without TATA element) is the initial step in pre-initiation complex (PIC) formation. TFIID plays a key role in the regulation of gene expression by RNA polymerase II through different activities such as transcription activator interaction, core promoter recognition and selectivity, TFIIA and TFIIB interaction, chromatin modification (histone acetylation by TAF1), facilitation of DNA opening and initiation of transcription.</text>
</comment>
<evidence type="ECO:0000256" key="3">
    <source>
        <dbReference type="ARBA" id="ARBA00017306"/>
    </source>
</evidence>
<proteinExistence type="inferred from homology"/>
<evidence type="ECO:0000256" key="9">
    <source>
        <dbReference type="SAM" id="MobiDB-lite"/>
    </source>
</evidence>
<feature type="region of interest" description="Disordered" evidence="9">
    <location>
        <begin position="427"/>
        <end position="448"/>
    </location>
</feature>
<feature type="region of interest" description="Disordered" evidence="9">
    <location>
        <begin position="228"/>
        <end position="247"/>
    </location>
</feature>
<dbReference type="GO" id="GO:0005669">
    <property type="term" value="C:transcription factor TFIID complex"/>
    <property type="evidence" value="ECO:0007669"/>
    <property type="project" value="InterPro"/>
</dbReference>
<feature type="region of interest" description="Disordered" evidence="9">
    <location>
        <begin position="463"/>
        <end position="529"/>
    </location>
</feature>
<dbReference type="GO" id="GO:0006352">
    <property type="term" value="P:DNA-templated transcription initiation"/>
    <property type="evidence" value="ECO:0007669"/>
    <property type="project" value="InterPro"/>
</dbReference>
<feature type="compositionally biased region" description="Basic and acidic residues" evidence="9">
    <location>
        <begin position="504"/>
        <end position="522"/>
    </location>
</feature>
<evidence type="ECO:0000256" key="8">
    <source>
        <dbReference type="ARBA" id="ARBA00031747"/>
    </source>
</evidence>
<gene>
    <name evidence="11" type="ORF">SCLTRI_LOCUS505</name>
</gene>
<feature type="compositionally biased region" description="Basic and acidic residues" evidence="9">
    <location>
        <begin position="464"/>
        <end position="474"/>
    </location>
</feature>
<feature type="compositionally biased region" description="Polar residues" evidence="9">
    <location>
        <begin position="79"/>
        <end position="110"/>
    </location>
</feature>